<accession>A0A7J7Z4C1</accession>
<evidence type="ECO:0000313" key="2">
    <source>
        <dbReference type="Proteomes" id="UP000527355"/>
    </source>
</evidence>
<proteinExistence type="predicted"/>
<keyword evidence="2" id="KW-1185">Reference proteome</keyword>
<name>A0A7J7Z4C1_MYOMY</name>
<dbReference type="EMBL" id="JABWUV010000003">
    <property type="protein sequence ID" value="KAF6369041.1"/>
    <property type="molecule type" value="Genomic_DNA"/>
</dbReference>
<evidence type="ECO:0000313" key="1">
    <source>
        <dbReference type="EMBL" id="KAF6369041.1"/>
    </source>
</evidence>
<gene>
    <name evidence="1" type="ORF">mMyoMyo1_010447</name>
</gene>
<dbReference type="AlphaFoldDB" id="A0A7J7Z4C1"/>
<dbReference type="Proteomes" id="UP000527355">
    <property type="component" value="Unassembled WGS sequence"/>
</dbReference>
<organism evidence="1 2">
    <name type="scientific">Myotis myotis</name>
    <name type="common">Greater mouse-eared bat</name>
    <name type="synonym">Vespertilio myotis</name>
    <dbReference type="NCBI Taxonomy" id="51298"/>
    <lineage>
        <taxon>Eukaryota</taxon>
        <taxon>Metazoa</taxon>
        <taxon>Chordata</taxon>
        <taxon>Craniata</taxon>
        <taxon>Vertebrata</taxon>
        <taxon>Euteleostomi</taxon>
        <taxon>Mammalia</taxon>
        <taxon>Eutheria</taxon>
        <taxon>Laurasiatheria</taxon>
        <taxon>Chiroptera</taxon>
        <taxon>Yangochiroptera</taxon>
        <taxon>Vespertilionidae</taxon>
        <taxon>Myotis</taxon>
    </lineage>
</organism>
<protein>
    <submittedName>
        <fullName evidence="1">Uncharacterized protein</fullName>
    </submittedName>
</protein>
<sequence>MEFACPLVMSEFEFGYTWVLWQILMSFFVGKNLCIKVLLKNICNEAGSHLGNWHRQSSRHTERGELLEGRGQVYGISQRNSPGSGEMSSLITSLAATKANSKAVGPGNILRKGRQPPHFLSWPSTCSA</sequence>
<reference evidence="1 2" key="1">
    <citation type="journal article" date="2020" name="Nature">
        <title>Six reference-quality genomes reveal evolution of bat adaptations.</title>
        <authorList>
            <person name="Jebb D."/>
            <person name="Huang Z."/>
            <person name="Pippel M."/>
            <person name="Hughes G.M."/>
            <person name="Lavrichenko K."/>
            <person name="Devanna P."/>
            <person name="Winkler S."/>
            <person name="Jermiin L.S."/>
            <person name="Skirmuntt E.C."/>
            <person name="Katzourakis A."/>
            <person name="Burkitt-Gray L."/>
            <person name="Ray D.A."/>
            <person name="Sullivan K.A.M."/>
            <person name="Roscito J.G."/>
            <person name="Kirilenko B.M."/>
            <person name="Davalos L.M."/>
            <person name="Corthals A.P."/>
            <person name="Power M.L."/>
            <person name="Jones G."/>
            <person name="Ransome R.D."/>
            <person name="Dechmann D.K.N."/>
            <person name="Locatelli A.G."/>
            <person name="Puechmaille S.J."/>
            <person name="Fedrigo O."/>
            <person name="Jarvis E.D."/>
            <person name="Hiller M."/>
            <person name="Vernes S.C."/>
            <person name="Myers E.W."/>
            <person name="Teeling E.C."/>
        </authorList>
    </citation>
    <scope>NUCLEOTIDE SEQUENCE [LARGE SCALE GENOMIC DNA]</scope>
    <source>
        <strain evidence="1">MMyoMyo1</strain>
        <tissue evidence="1">Flight muscle</tissue>
    </source>
</reference>
<comment type="caution">
    <text evidence="1">The sequence shown here is derived from an EMBL/GenBank/DDBJ whole genome shotgun (WGS) entry which is preliminary data.</text>
</comment>